<protein>
    <submittedName>
        <fullName evidence="4">SPOR domain-containing protein</fullName>
    </submittedName>
</protein>
<evidence type="ECO:0000256" key="1">
    <source>
        <dbReference type="SAM" id="MobiDB-lite"/>
    </source>
</evidence>
<dbReference type="InterPro" id="IPR007730">
    <property type="entry name" value="SPOR-like_dom"/>
</dbReference>
<evidence type="ECO:0000313" key="4">
    <source>
        <dbReference type="EMBL" id="NMM44344.1"/>
    </source>
</evidence>
<sequence length="360" mass="37932">MAGRYGGRMIGRSGPRIGLPLDEGNGRSVRVEAYADRNREPARDMARDTGRDMGGLVADPRPRESDAWRTPRADALTVAKLFQHLDPQPRSYRPDAYDEAPRIRHAAPSGGLFGAATSPGLKGALIAGSVVAVLLVFFTGFLSAVLMFGEPNEGGELAIRTMPPAQVEAAQVEPVSPVETPQQVSPEMDRAATSGDSFVTPAEAGRDVLPPPDPEIAVAEQARRAAMAPAPDQTVTAPSVRVAAEPEAAAIENFFRPTAKPEVPVRTASASVTGILGPAAGNYSVQFGAFKDRKNADVLVRELGGVAQASVIEETGASGTSLFFVRAGSFETRLDALEAVKVLRQKSGIVTFVHANRLSG</sequence>
<dbReference type="Proteomes" id="UP000539372">
    <property type="component" value="Unassembled WGS sequence"/>
</dbReference>
<organism evidence="4 5">
    <name type="scientific">Pacificispira spongiicola</name>
    <dbReference type="NCBI Taxonomy" id="2729598"/>
    <lineage>
        <taxon>Bacteria</taxon>
        <taxon>Pseudomonadati</taxon>
        <taxon>Pseudomonadota</taxon>
        <taxon>Alphaproteobacteria</taxon>
        <taxon>Rhodospirillales</taxon>
        <taxon>Rhodospirillaceae</taxon>
        <taxon>Pacificispira</taxon>
    </lineage>
</organism>
<gene>
    <name evidence="4" type="ORF">HH303_07630</name>
</gene>
<feature type="transmembrane region" description="Helical" evidence="2">
    <location>
        <begin position="124"/>
        <end position="148"/>
    </location>
</feature>
<feature type="compositionally biased region" description="Basic and acidic residues" evidence="1">
    <location>
        <begin position="60"/>
        <end position="69"/>
    </location>
</feature>
<proteinExistence type="predicted"/>
<comment type="caution">
    <text evidence="4">The sequence shown here is derived from an EMBL/GenBank/DDBJ whole genome shotgun (WGS) entry which is preliminary data.</text>
</comment>
<name>A0A7Y0DZ91_9PROT</name>
<evidence type="ECO:0000313" key="5">
    <source>
        <dbReference type="Proteomes" id="UP000539372"/>
    </source>
</evidence>
<keyword evidence="2" id="KW-1133">Transmembrane helix</keyword>
<keyword evidence="2" id="KW-0472">Membrane</keyword>
<evidence type="ECO:0000259" key="3">
    <source>
        <dbReference type="PROSITE" id="PS51724"/>
    </source>
</evidence>
<feature type="compositionally biased region" description="Basic and acidic residues" evidence="1">
    <location>
        <begin position="29"/>
        <end position="51"/>
    </location>
</feature>
<dbReference type="SUPFAM" id="SSF110997">
    <property type="entry name" value="Sporulation related repeat"/>
    <property type="match status" value="1"/>
</dbReference>
<feature type="region of interest" description="Disordered" evidence="1">
    <location>
        <begin position="1"/>
        <end position="69"/>
    </location>
</feature>
<dbReference type="Gene3D" id="3.30.70.1070">
    <property type="entry name" value="Sporulation related repeat"/>
    <property type="match status" value="1"/>
</dbReference>
<feature type="domain" description="SPOR" evidence="3">
    <location>
        <begin position="277"/>
        <end position="356"/>
    </location>
</feature>
<dbReference type="EMBL" id="JABBNT010000002">
    <property type="protein sequence ID" value="NMM44344.1"/>
    <property type="molecule type" value="Genomic_DNA"/>
</dbReference>
<reference evidence="4 5" key="1">
    <citation type="submission" date="2020-04" db="EMBL/GenBank/DDBJ databases">
        <title>Rhodospirillaceae bacterium KN72 isolated from deep sea.</title>
        <authorList>
            <person name="Zhang D.-C."/>
        </authorList>
    </citation>
    <scope>NUCLEOTIDE SEQUENCE [LARGE SCALE GENOMIC DNA]</scope>
    <source>
        <strain evidence="4 5">KN72</strain>
    </source>
</reference>
<dbReference type="InterPro" id="IPR036680">
    <property type="entry name" value="SPOR-like_sf"/>
</dbReference>
<keyword evidence="5" id="KW-1185">Reference proteome</keyword>
<keyword evidence="2" id="KW-0812">Transmembrane</keyword>
<accession>A0A7Y0DZ91</accession>
<dbReference type="GO" id="GO:0042834">
    <property type="term" value="F:peptidoglycan binding"/>
    <property type="evidence" value="ECO:0007669"/>
    <property type="project" value="InterPro"/>
</dbReference>
<dbReference type="RefSeq" id="WP_169624634.1">
    <property type="nucleotide sequence ID" value="NZ_JABBNT010000002.1"/>
</dbReference>
<evidence type="ECO:0000256" key="2">
    <source>
        <dbReference type="SAM" id="Phobius"/>
    </source>
</evidence>
<dbReference type="PROSITE" id="PS51724">
    <property type="entry name" value="SPOR"/>
    <property type="match status" value="1"/>
</dbReference>
<dbReference type="AlphaFoldDB" id="A0A7Y0DZ91"/>
<dbReference type="Pfam" id="PF05036">
    <property type="entry name" value="SPOR"/>
    <property type="match status" value="1"/>
</dbReference>